<name>A0AAN7GPN0_9MYRT</name>
<accession>A0AAN7GPN0</accession>
<dbReference type="PANTHER" id="PTHR47290:SF4">
    <property type="entry name" value="RING FINGER PROTEIN"/>
    <property type="match status" value="1"/>
</dbReference>
<protein>
    <recommendedName>
        <fullName evidence="4">RING finger protein</fullName>
    </recommendedName>
</protein>
<dbReference type="EMBL" id="JAXIOK010000024">
    <property type="protein sequence ID" value="KAK4740757.1"/>
    <property type="molecule type" value="Genomic_DNA"/>
</dbReference>
<organism evidence="2 3">
    <name type="scientific">Trapa incisa</name>
    <dbReference type="NCBI Taxonomy" id="236973"/>
    <lineage>
        <taxon>Eukaryota</taxon>
        <taxon>Viridiplantae</taxon>
        <taxon>Streptophyta</taxon>
        <taxon>Embryophyta</taxon>
        <taxon>Tracheophyta</taxon>
        <taxon>Spermatophyta</taxon>
        <taxon>Magnoliopsida</taxon>
        <taxon>eudicotyledons</taxon>
        <taxon>Gunneridae</taxon>
        <taxon>Pentapetalae</taxon>
        <taxon>rosids</taxon>
        <taxon>malvids</taxon>
        <taxon>Myrtales</taxon>
        <taxon>Lythraceae</taxon>
        <taxon>Trapa</taxon>
    </lineage>
</organism>
<feature type="compositionally biased region" description="Polar residues" evidence="1">
    <location>
        <begin position="79"/>
        <end position="92"/>
    </location>
</feature>
<dbReference type="AlphaFoldDB" id="A0AAN7GPN0"/>
<dbReference type="PANTHER" id="PTHR47290">
    <property type="entry name" value="RING FINGER PROTEIN"/>
    <property type="match status" value="1"/>
</dbReference>
<keyword evidence="3" id="KW-1185">Reference proteome</keyword>
<dbReference type="Gene3D" id="3.10.20.90">
    <property type="entry name" value="Phosphatidylinositol 3-kinase Catalytic Subunit, Chain A, domain 1"/>
    <property type="match status" value="1"/>
</dbReference>
<dbReference type="InterPro" id="IPR044171">
    <property type="entry name" value="LAX2-like"/>
</dbReference>
<comment type="caution">
    <text evidence="2">The sequence shown here is derived from an EMBL/GenBank/DDBJ whole genome shotgun (WGS) entry which is preliminary data.</text>
</comment>
<sequence>MVPVENPLHGGYSYYGSGGCAGGGGDVMSRVHEGCESCNTSDQANTDGFVESVSPSSDLHRRCLVETSEPAMAEEESRTTGSFNDAAASSSKDAGEERADNEGWLQLQLSIGGRPSNNGKERLSNASDDNSTKLSRQAVNLVGPERRSCGSVELDLLQPGSGGSELQRRPPVASGFQGPEIIRANSRQMQPPNYSLSLPFNFFHHHQGSAAGSSFPHSSHEVQWAFRPSFTAPAASIPPASSSLPPMPPSSSSYNLMPFVRSHLPRPPMAGLDTGGSSSHIRITNAPRRPHSGIWFMLQASQNQSREPSLPQITKSYLRIKDGKMTVRLLMKYLVNKLSLHTESEIEIRCRGQELEPCLTLQYVRDNVWIKRDSFALLPPPQESSSSCSDHLMVLHYGRRSGS</sequence>
<feature type="region of interest" description="Disordered" evidence="1">
    <location>
        <begin position="39"/>
        <end position="135"/>
    </location>
</feature>
<feature type="compositionally biased region" description="Polar residues" evidence="1">
    <location>
        <begin position="124"/>
        <end position="135"/>
    </location>
</feature>
<proteinExistence type="predicted"/>
<evidence type="ECO:0000313" key="2">
    <source>
        <dbReference type="EMBL" id="KAK4740757.1"/>
    </source>
</evidence>
<evidence type="ECO:0008006" key="4">
    <source>
        <dbReference type="Google" id="ProtNLM"/>
    </source>
</evidence>
<gene>
    <name evidence="2" type="ORF">SAY87_024345</name>
</gene>
<dbReference type="Proteomes" id="UP001345219">
    <property type="component" value="Chromosome 19"/>
</dbReference>
<evidence type="ECO:0000256" key="1">
    <source>
        <dbReference type="SAM" id="MobiDB-lite"/>
    </source>
</evidence>
<reference evidence="2 3" key="1">
    <citation type="journal article" date="2023" name="Hortic Res">
        <title>Pangenome of water caltrop reveals structural variations and asymmetric subgenome divergence after allopolyploidization.</title>
        <authorList>
            <person name="Zhang X."/>
            <person name="Chen Y."/>
            <person name="Wang L."/>
            <person name="Yuan Y."/>
            <person name="Fang M."/>
            <person name="Shi L."/>
            <person name="Lu R."/>
            <person name="Comes H.P."/>
            <person name="Ma Y."/>
            <person name="Chen Y."/>
            <person name="Huang G."/>
            <person name="Zhou Y."/>
            <person name="Zheng Z."/>
            <person name="Qiu Y."/>
        </authorList>
    </citation>
    <scope>NUCLEOTIDE SEQUENCE [LARGE SCALE GENOMIC DNA]</scope>
    <source>
        <tissue evidence="2">Roots</tissue>
    </source>
</reference>
<evidence type="ECO:0000313" key="3">
    <source>
        <dbReference type="Proteomes" id="UP001345219"/>
    </source>
</evidence>